<gene>
    <name evidence="1" type="ORF">glysoja_026715</name>
</gene>
<proteinExistence type="predicted"/>
<evidence type="ECO:0000313" key="1">
    <source>
        <dbReference type="EMBL" id="KHN10980.1"/>
    </source>
</evidence>
<name>A0A0B2PPF0_GLYSO</name>
<sequence length="58" mass="6477">MVQPKAAMPTLPCSNYITCHVSIVSTLSFSTEFTTQQVLGRERKEALLGLKLKCFTTR</sequence>
<protein>
    <submittedName>
        <fullName evidence="1">Uncharacterized protein</fullName>
    </submittedName>
</protein>
<dbReference type="Proteomes" id="UP000053555">
    <property type="component" value="Unassembled WGS sequence"/>
</dbReference>
<dbReference type="AlphaFoldDB" id="A0A0B2PPF0"/>
<accession>A0A0B2PPF0</accession>
<reference evidence="1" key="1">
    <citation type="submission" date="2014-07" db="EMBL/GenBank/DDBJ databases">
        <title>Identification of a novel salt tolerance gene in wild soybean by whole-genome sequencing.</title>
        <authorList>
            <person name="Lam H.-M."/>
            <person name="Qi X."/>
            <person name="Li M.-W."/>
            <person name="Liu X."/>
            <person name="Xie M."/>
            <person name="Ni M."/>
            <person name="Xu X."/>
        </authorList>
    </citation>
    <scope>NUCLEOTIDE SEQUENCE [LARGE SCALE GENOMIC DNA]</scope>
    <source>
        <tissue evidence="1">Root</tissue>
    </source>
</reference>
<dbReference type="EMBL" id="KN664071">
    <property type="protein sequence ID" value="KHN10980.1"/>
    <property type="molecule type" value="Genomic_DNA"/>
</dbReference>
<organism evidence="1">
    <name type="scientific">Glycine soja</name>
    <name type="common">Wild soybean</name>
    <dbReference type="NCBI Taxonomy" id="3848"/>
    <lineage>
        <taxon>Eukaryota</taxon>
        <taxon>Viridiplantae</taxon>
        <taxon>Streptophyta</taxon>
        <taxon>Embryophyta</taxon>
        <taxon>Tracheophyta</taxon>
        <taxon>Spermatophyta</taxon>
        <taxon>Magnoliopsida</taxon>
        <taxon>eudicotyledons</taxon>
        <taxon>Gunneridae</taxon>
        <taxon>Pentapetalae</taxon>
        <taxon>rosids</taxon>
        <taxon>fabids</taxon>
        <taxon>Fabales</taxon>
        <taxon>Fabaceae</taxon>
        <taxon>Papilionoideae</taxon>
        <taxon>50 kb inversion clade</taxon>
        <taxon>NPAAA clade</taxon>
        <taxon>indigoferoid/millettioid clade</taxon>
        <taxon>Phaseoleae</taxon>
        <taxon>Glycine</taxon>
        <taxon>Glycine subgen. Soja</taxon>
    </lineage>
</organism>